<dbReference type="Proteomes" id="UP001165090">
    <property type="component" value="Unassembled WGS sequence"/>
</dbReference>
<feature type="region of interest" description="Disordered" evidence="1">
    <location>
        <begin position="1"/>
        <end position="53"/>
    </location>
</feature>
<dbReference type="Gene3D" id="3.40.50.300">
    <property type="entry name" value="P-loop containing nucleotide triphosphate hydrolases"/>
    <property type="match status" value="1"/>
</dbReference>
<reference evidence="2 3" key="1">
    <citation type="journal article" date="2023" name="IScience">
        <title>Expanded male sex-determining region conserved during the evolution of homothallism in the green alga Volvox.</title>
        <authorList>
            <person name="Yamamoto K."/>
            <person name="Matsuzaki R."/>
            <person name="Mahakham W."/>
            <person name="Heman W."/>
            <person name="Sekimoto H."/>
            <person name="Kawachi M."/>
            <person name="Minakuchi Y."/>
            <person name="Toyoda A."/>
            <person name="Nozaki H."/>
        </authorList>
    </citation>
    <scope>NUCLEOTIDE SEQUENCE [LARGE SCALE GENOMIC DNA]</scope>
    <source>
        <strain evidence="2 3">NIES-4468</strain>
    </source>
</reference>
<organism evidence="2 3">
    <name type="scientific">Volvox africanus</name>
    <dbReference type="NCBI Taxonomy" id="51714"/>
    <lineage>
        <taxon>Eukaryota</taxon>
        <taxon>Viridiplantae</taxon>
        <taxon>Chlorophyta</taxon>
        <taxon>core chlorophytes</taxon>
        <taxon>Chlorophyceae</taxon>
        <taxon>CS clade</taxon>
        <taxon>Chlamydomonadales</taxon>
        <taxon>Volvocaceae</taxon>
        <taxon>Volvox</taxon>
    </lineage>
</organism>
<feature type="non-terminal residue" evidence="2">
    <location>
        <position position="1"/>
    </location>
</feature>
<protein>
    <recommendedName>
        <fullName evidence="4">DNA mismatch repair proteins mutS family domain-containing protein</fullName>
    </recommendedName>
</protein>
<gene>
    <name evidence="2" type="ORF">VaNZ11_013135</name>
</gene>
<feature type="compositionally biased region" description="Polar residues" evidence="1">
    <location>
        <begin position="8"/>
        <end position="21"/>
    </location>
</feature>
<name>A0ABQ5SGY5_9CHLO</name>
<keyword evidence="3" id="KW-1185">Reference proteome</keyword>
<evidence type="ECO:0008006" key="4">
    <source>
        <dbReference type="Google" id="ProtNLM"/>
    </source>
</evidence>
<dbReference type="InterPro" id="IPR027417">
    <property type="entry name" value="P-loop_NTPase"/>
</dbReference>
<sequence length="172" mass="18273">MEVLSDPQVVTTHGSEGNGTPIQGGADASGYGTRSGRLLQPPPLRPSSHHHHQQQAVWMDEHVFLYRLVSGQCSASFGVHCARLAGLDEAVCRRALEVISAQQSGGLVSRSLRVLSSPQVILSVRRLRQLQASSTLDAPERDAALRSLLQRDAEEAQAAAGAGAVGMYRGAV</sequence>
<dbReference type="EMBL" id="BSDZ01000080">
    <property type="protein sequence ID" value="GLI68659.1"/>
    <property type="molecule type" value="Genomic_DNA"/>
</dbReference>
<accession>A0ABQ5SGY5</accession>
<evidence type="ECO:0000256" key="1">
    <source>
        <dbReference type="SAM" id="MobiDB-lite"/>
    </source>
</evidence>
<comment type="caution">
    <text evidence="2">The sequence shown here is derived from an EMBL/GenBank/DDBJ whole genome shotgun (WGS) entry which is preliminary data.</text>
</comment>
<evidence type="ECO:0000313" key="3">
    <source>
        <dbReference type="Proteomes" id="UP001165090"/>
    </source>
</evidence>
<evidence type="ECO:0000313" key="2">
    <source>
        <dbReference type="EMBL" id="GLI68659.1"/>
    </source>
</evidence>
<proteinExistence type="predicted"/>